<evidence type="ECO:0000256" key="3">
    <source>
        <dbReference type="SAM" id="MobiDB-lite"/>
    </source>
</evidence>
<feature type="compositionally biased region" description="Basic residues" evidence="3">
    <location>
        <begin position="244"/>
        <end position="262"/>
    </location>
</feature>
<keyword evidence="2" id="KW-0479">Metal-binding</keyword>
<dbReference type="PANTHER" id="PTHR46557:SF1">
    <property type="entry name" value="SERINE_THREONINE-PROTEIN PHOSPHATASE 1 REGULATORY SUBUNIT 10"/>
    <property type="match status" value="1"/>
</dbReference>
<protein>
    <recommendedName>
        <fullName evidence="8">Serine/threonine-protein phosphatase 1 regulatory subunit 10</fullName>
    </recommendedName>
</protein>
<feature type="region of interest" description="Disordered" evidence="3">
    <location>
        <begin position="402"/>
        <end position="523"/>
    </location>
</feature>
<dbReference type="Pfam" id="PF08711">
    <property type="entry name" value="Med26"/>
    <property type="match status" value="1"/>
</dbReference>
<name>A0A9J6G6E8_HAELO</name>
<feature type="region of interest" description="Disordered" evidence="3">
    <location>
        <begin position="827"/>
        <end position="849"/>
    </location>
</feature>
<feature type="region of interest" description="Disordered" evidence="3">
    <location>
        <begin position="354"/>
        <end position="390"/>
    </location>
</feature>
<dbReference type="PROSITE" id="PS51319">
    <property type="entry name" value="TFIIS_N"/>
    <property type="match status" value="1"/>
</dbReference>
<dbReference type="InterPro" id="IPR017923">
    <property type="entry name" value="TFIIS_N"/>
</dbReference>
<gene>
    <name evidence="6" type="ORF">HPB48_011271</name>
</gene>
<reference evidence="6 7" key="1">
    <citation type="journal article" date="2020" name="Cell">
        <title>Large-Scale Comparative Analyses of Tick Genomes Elucidate Their Genetic Diversity and Vector Capacities.</title>
        <authorList>
            <consortium name="Tick Genome and Microbiome Consortium (TIGMIC)"/>
            <person name="Jia N."/>
            <person name="Wang J."/>
            <person name="Shi W."/>
            <person name="Du L."/>
            <person name="Sun Y."/>
            <person name="Zhan W."/>
            <person name="Jiang J.F."/>
            <person name="Wang Q."/>
            <person name="Zhang B."/>
            <person name="Ji P."/>
            <person name="Bell-Sakyi L."/>
            <person name="Cui X.M."/>
            <person name="Yuan T.T."/>
            <person name="Jiang B.G."/>
            <person name="Yang W.F."/>
            <person name="Lam T.T."/>
            <person name="Chang Q.C."/>
            <person name="Ding S.J."/>
            <person name="Wang X.J."/>
            <person name="Zhu J.G."/>
            <person name="Ruan X.D."/>
            <person name="Zhao L."/>
            <person name="Wei J.T."/>
            <person name="Ye R.Z."/>
            <person name="Que T.C."/>
            <person name="Du C.H."/>
            <person name="Zhou Y.H."/>
            <person name="Cheng J.X."/>
            <person name="Dai P.F."/>
            <person name="Guo W.B."/>
            <person name="Han X.H."/>
            <person name="Huang E.J."/>
            <person name="Li L.F."/>
            <person name="Wei W."/>
            <person name="Gao Y.C."/>
            <person name="Liu J.Z."/>
            <person name="Shao H.Z."/>
            <person name="Wang X."/>
            <person name="Wang C.C."/>
            <person name="Yang T.C."/>
            <person name="Huo Q.B."/>
            <person name="Li W."/>
            <person name="Chen H.Y."/>
            <person name="Chen S.E."/>
            <person name="Zhou L.G."/>
            <person name="Ni X.B."/>
            <person name="Tian J.H."/>
            <person name="Sheng Y."/>
            <person name="Liu T."/>
            <person name="Pan Y.S."/>
            <person name="Xia L.Y."/>
            <person name="Li J."/>
            <person name="Zhao F."/>
            <person name="Cao W.C."/>
        </authorList>
    </citation>
    <scope>NUCLEOTIDE SEQUENCE [LARGE SCALE GENOMIC DNA]</scope>
    <source>
        <strain evidence="6">HaeL-2018</strain>
    </source>
</reference>
<dbReference type="Gene3D" id="1.20.930.10">
    <property type="entry name" value="Conserved domain common to transcription factors TFIIS, elongin A, CRSP70"/>
    <property type="match status" value="1"/>
</dbReference>
<evidence type="ECO:0000313" key="7">
    <source>
        <dbReference type="Proteomes" id="UP000821853"/>
    </source>
</evidence>
<dbReference type="GO" id="GO:0005634">
    <property type="term" value="C:nucleus"/>
    <property type="evidence" value="ECO:0007669"/>
    <property type="project" value="UniProtKB-SubCell"/>
</dbReference>
<proteinExistence type="predicted"/>
<feature type="compositionally biased region" description="Basic and acidic residues" evidence="3">
    <location>
        <begin position="630"/>
        <end position="639"/>
    </location>
</feature>
<dbReference type="InterPro" id="IPR000571">
    <property type="entry name" value="Znf_CCCH"/>
</dbReference>
<feature type="domain" description="TFIIS N-terminal" evidence="5">
    <location>
        <begin position="71"/>
        <end position="144"/>
    </location>
</feature>
<dbReference type="SMART" id="SM00356">
    <property type="entry name" value="ZnF_C3H1"/>
    <property type="match status" value="1"/>
</dbReference>
<feature type="region of interest" description="Disordered" evidence="3">
    <location>
        <begin position="145"/>
        <end position="285"/>
    </location>
</feature>
<keyword evidence="2" id="KW-0862">Zinc</keyword>
<dbReference type="PANTHER" id="PTHR46557">
    <property type="entry name" value="SERINE/THREONINE-PROTEIN PHOSPHATASE 1 REGULATORY SUBUNIT 10-RELATED"/>
    <property type="match status" value="1"/>
</dbReference>
<evidence type="ECO:0000259" key="5">
    <source>
        <dbReference type="PROSITE" id="PS51319"/>
    </source>
</evidence>
<comment type="subcellular location">
    <subcellularLocation>
        <location evidence="1">Nucleus</location>
    </subcellularLocation>
</comment>
<feature type="compositionally biased region" description="Acidic residues" evidence="3">
    <location>
        <begin position="484"/>
        <end position="500"/>
    </location>
</feature>
<dbReference type="VEuPathDB" id="VectorBase:HLOH_045394"/>
<feature type="zinc finger region" description="C3H1-type" evidence="2">
    <location>
        <begin position="850"/>
        <end position="876"/>
    </location>
</feature>
<feature type="compositionally biased region" description="Basic and acidic residues" evidence="3">
    <location>
        <begin position="172"/>
        <end position="182"/>
    </location>
</feature>
<dbReference type="GO" id="GO:0072357">
    <property type="term" value="C:PTW/PP1 phosphatase complex"/>
    <property type="evidence" value="ECO:0007669"/>
    <property type="project" value="TreeGrafter"/>
</dbReference>
<keyword evidence="1" id="KW-0539">Nucleus</keyword>
<sequence>MAPIDPLQLLKALSPLLSPEGGIRSPDEVSRLSSLMKKFSRKLVSRCVYCSVLASTSTDILEVFLDLDGWSTIHTWLQEAKASGNMPFLCELLNLCQQLPMSLERLKENAAPKLIKSLTKSGDENVRAASEKVVSAWMKIIKGHSKDASEPARKVDTTVKKKNKKSLSSSSSRKDVSVKLDRSNGSIDEATAAADTSVLDDTDATSNNTSALDDGAHDLSANSFSSTASSDWESPSNPTESPPKKAKRADRPRTVKTFRARFRSTGLEEASPPPPAKAGTKKVSRPAFDKRAIQDARQRLVPTMHGDPWAKPSSLVATGDDGHCAEGPGIRLIGLKPMHVLREDGGFMDALTAAPAPSNAGTPRRKRKPIGAAAAAKRNSPDGPTEPAPKLHFYKDTLEAEEAATATPAAEEDGAKARDVAEDDEDDDIAKRVKRRKRGCAKAPDGEGVASTEEGADSPPTPTQDEDAASTKRNEPRKAREGEATDEAAEITNDDQEEQLPDLAEPESGKSASILSMTRKKTRKSVSWAEESKLRMFHYFELDETERVNVSNPQNFGDMKTLEMRRERQAVETARRLMGDRMEEAIPFRTPRRLTLPQALVKRGTNSQEKETQRLRQQHTLQEIYFSKDTIPDSPHEADPEQLSSQEPKVIPLEDESASSVTLDYSHAEPSAASRLPPILSNLVRSIAPKGQRAQSSSTPLVATQQEAQGQFSSSMPQQTGLFQNLTGMQCSGAGQIPPGMQMMGMYPNSMQNQGAHMMGSSMSVGGTGGFPMAVTGPMHPHGVGADAGNWGIMRPGMPEDGAGFYGRCPGPGMGMGPMGMTADGGGQQGMDVQRNGTPLGRSAPTRSHRPRVPCKFFMNSHCRFGAGCTFLHPGVNGPPLQ</sequence>
<keyword evidence="7" id="KW-1185">Reference proteome</keyword>
<dbReference type="OrthoDB" id="2138378at2759"/>
<dbReference type="SUPFAM" id="SSF47676">
    <property type="entry name" value="Conserved domain common to transcription factors TFIIS, elongin A, CRSP70"/>
    <property type="match status" value="1"/>
</dbReference>
<dbReference type="Proteomes" id="UP000821853">
    <property type="component" value="Chromosome 3"/>
</dbReference>
<dbReference type="GO" id="GO:0008157">
    <property type="term" value="F:protein phosphatase 1 binding"/>
    <property type="evidence" value="ECO:0007669"/>
    <property type="project" value="TreeGrafter"/>
</dbReference>
<evidence type="ECO:0000313" key="6">
    <source>
        <dbReference type="EMBL" id="KAH9370104.1"/>
    </source>
</evidence>
<dbReference type="AlphaFoldDB" id="A0A9J6G6E8"/>
<dbReference type="OMA" id="WASHGED"/>
<evidence type="ECO:0008006" key="8">
    <source>
        <dbReference type="Google" id="ProtNLM"/>
    </source>
</evidence>
<feature type="domain" description="C3H1-type" evidence="4">
    <location>
        <begin position="850"/>
        <end position="876"/>
    </location>
</feature>
<evidence type="ECO:0000256" key="2">
    <source>
        <dbReference type="PROSITE-ProRule" id="PRU00723"/>
    </source>
</evidence>
<dbReference type="GO" id="GO:0000785">
    <property type="term" value="C:chromatin"/>
    <property type="evidence" value="ECO:0007669"/>
    <property type="project" value="TreeGrafter"/>
</dbReference>
<organism evidence="6 7">
    <name type="scientific">Haemaphysalis longicornis</name>
    <name type="common">Bush tick</name>
    <dbReference type="NCBI Taxonomy" id="44386"/>
    <lineage>
        <taxon>Eukaryota</taxon>
        <taxon>Metazoa</taxon>
        <taxon>Ecdysozoa</taxon>
        <taxon>Arthropoda</taxon>
        <taxon>Chelicerata</taxon>
        <taxon>Arachnida</taxon>
        <taxon>Acari</taxon>
        <taxon>Parasitiformes</taxon>
        <taxon>Ixodida</taxon>
        <taxon>Ixodoidea</taxon>
        <taxon>Ixodidae</taxon>
        <taxon>Haemaphysalinae</taxon>
        <taxon>Haemaphysalis</taxon>
    </lineage>
</organism>
<feature type="compositionally biased region" description="Basic and acidic residues" evidence="3">
    <location>
        <begin position="469"/>
        <end position="483"/>
    </location>
</feature>
<comment type="caution">
    <text evidence="6">The sequence shown here is derived from an EMBL/GenBank/DDBJ whole genome shotgun (WGS) entry which is preliminary data.</text>
</comment>
<accession>A0A9J6G6E8</accession>
<keyword evidence="2" id="KW-0863">Zinc-finger</keyword>
<feature type="compositionally biased region" description="Low complexity" evidence="3">
    <location>
        <begin position="220"/>
        <end position="230"/>
    </location>
</feature>
<dbReference type="InterPro" id="IPR035441">
    <property type="entry name" value="TFIIS/LEDGF_dom_sf"/>
</dbReference>
<feature type="compositionally biased region" description="Basic and acidic residues" evidence="3">
    <location>
        <begin position="145"/>
        <end position="159"/>
    </location>
</feature>
<feature type="region of interest" description="Disordered" evidence="3">
    <location>
        <begin position="627"/>
        <end position="648"/>
    </location>
</feature>
<evidence type="ECO:0000256" key="1">
    <source>
        <dbReference type="PROSITE-ProRule" id="PRU00649"/>
    </source>
</evidence>
<dbReference type="EMBL" id="JABSTR010000005">
    <property type="protein sequence ID" value="KAH9370104.1"/>
    <property type="molecule type" value="Genomic_DNA"/>
</dbReference>
<dbReference type="PROSITE" id="PS50103">
    <property type="entry name" value="ZF_C3H1"/>
    <property type="match status" value="1"/>
</dbReference>
<dbReference type="GO" id="GO:0008270">
    <property type="term" value="F:zinc ion binding"/>
    <property type="evidence" value="ECO:0007669"/>
    <property type="project" value="UniProtKB-KW"/>
</dbReference>
<evidence type="ECO:0000259" key="4">
    <source>
        <dbReference type="PROSITE" id="PS50103"/>
    </source>
</evidence>